<reference evidence="2" key="1">
    <citation type="submission" date="2022-11" db="UniProtKB">
        <authorList>
            <consortium name="WormBaseParasite"/>
        </authorList>
    </citation>
    <scope>IDENTIFICATION</scope>
</reference>
<evidence type="ECO:0000313" key="1">
    <source>
        <dbReference type="Proteomes" id="UP000887574"/>
    </source>
</evidence>
<organism evidence="1 2">
    <name type="scientific">Ditylenchus dipsaci</name>
    <dbReference type="NCBI Taxonomy" id="166011"/>
    <lineage>
        <taxon>Eukaryota</taxon>
        <taxon>Metazoa</taxon>
        <taxon>Ecdysozoa</taxon>
        <taxon>Nematoda</taxon>
        <taxon>Chromadorea</taxon>
        <taxon>Rhabditida</taxon>
        <taxon>Tylenchina</taxon>
        <taxon>Tylenchomorpha</taxon>
        <taxon>Sphaerularioidea</taxon>
        <taxon>Anguinidae</taxon>
        <taxon>Anguininae</taxon>
        <taxon>Ditylenchus</taxon>
    </lineage>
</organism>
<name>A0A915EA88_9BILA</name>
<dbReference type="Proteomes" id="UP000887574">
    <property type="component" value="Unplaced"/>
</dbReference>
<accession>A0A915EA88</accession>
<sequence>MMRKIANSVKSKADSDIKEINVALGKANNDLQTAITADTNIDPKATQLVKDEVKDAKNAAQKAVTTIGTATTGLLLAAITAKGQLDIAEGRAKQAAVDAKTNMILSRPKKMRLNHS</sequence>
<keyword evidence="1" id="KW-1185">Reference proteome</keyword>
<proteinExistence type="predicted"/>
<evidence type="ECO:0000313" key="2">
    <source>
        <dbReference type="WBParaSite" id="jg3178"/>
    </source>
</evidence>
<protein>
    <submittedName>
        <fullName evidence="2">Uncharacterized protein</fullName>
    </submittedName>
</protein>
<dbReference type="WBParaSite" id="jg3178">
    <property type="protein sequence ID" value="jg3178"/>
    <property type="gene ID" value="jg3178"/>
</dbReference>
<dbReference type="AlphaFoldDB" id="A0A915EA88"/>